<dbReference type="EMBL" id="KV417492">
    <property type="protein sequence ID" value="KZP30759.1"/>
    <property type="molecule type" value="Genomic_DNA"/>
</dbReference>
<sequence>MRASCSLAPAPWLEAAPITVRSSCTPVKKSHACRSSIALALHSSTRFAASHGSVLQAPLQIVMSLRNISDTGAAYYGVALLFMAALYSI</sequence>
<protein>
    <submittedName>
        <fullName evidence="1">Uncharacterized protein</fullName>
    </submittedName>
</protein>
<accession>A0A166TLX5</accession>
<evidence type="ECO:0000313" key="1">
    <source>
        <dbReference type="EMBL" id="KZP30759.1"/>
    </source>
</evidence>
<organism evidence="1 2">
    <name type="scientific">Athelia psychrophila</name>
    <dbReference type="NCBI Taxonomy" id="1759441"/>
    <lineage>
        <taxon>Eukaryota</taxon>
        <taxon>Fungi</taxon>
        <taxon>Dikarya</taxon>
        <taxon>Basidiomycota</taxon>
        <taxon>Agaricomycotina</taxon>
        <taxon>Agaricomycetes</taxon>
        <taxon>Agaricomycetidae</taxon>
        <taxon>Atheliales</taxon>
        <taxon>Atheliaceae</taxon>
        <taxon>Athelia</taxon>
    </lineage>
</organism>
<proteinExistence type="predicted"/>
<dbReference type="Proteomes" id="UP000076532">
    <property type="component" value="Unassembled WGS sequence"/>
</dbReference>
<name>A0A166TLX5_9AGAM</name>
<keyword evidence="2" id="KW-1185">Reference proteome</keyword>
<gene>
    <name evidence="1" type="ORF">FIBSPDRAFT_850210</name>
</gene>
<dbReference type="AlphaFoldDB" id="A0A166TLX5"/>
<reference evidence="1 2" key="1">
    <citation type="journal article" date="2016" name="Mol. Biol. Evol.">
        <title>Comparative Genomics of Early-Diverging Mushroom-Forming Fungi Provides Insights into the Origins of Lignocellulose Decay Capabilities.</title>
        <authorList>
            <person name="Nagy L.G."/>
            <person name="Riley R."/>
            <person name="Tritt A."/>
            <person name="Adam C."/>
            <person name="Daum C."/>
            <person name="Floudas D."/>
            <person name="Sun H."/>
            <person name="Yadav J.S."/>
            <person name="Pangilinan J."/>
            <person name="Larsson K.H."/>
            <person name="Matsuura K."/>
            <person name="Barry K."/>
            <person name="Labutti K."/>
            <person name="Kuo R."/>
            <person name="Ohm R.A."/>
            <person name="Bhattacharya S.S."/>
            <person name="Shirouzu T."/>
            <person name="Yoshinaga Y."/>
            <person name="Martin F.M."/>
            <person name="Grigoriev I.V."/>
            <person name="Hibbett D.S."/>
        </authorList>
    </citation>
    <scope>NUCLEOTIDE SEQUENCE [LARGE SCALE GENOMIC DNA]</scope>
    <source>
        <strain evidence="1 2">CBS 109695</strain>
    </source>
</reference>
<evidence type="ECO:0000313" key="2">
    <source>
        <dbReference type="Proteomes" id="UP000076532"/>
    </source>
</evidence>